<dbReference type="RefSeq" id="WP_052791228.1">
    <property type="nucleotide sequence ID" value="NZ_KM406416.1"/>
</dbReference>
<organism evidence="1">
    <name type="scientific">Bifidobacterium breve</name>
    <dbReference type="NCBI Taxonomy" id="1685"/>
    <lineage>
        <taxon>Bacteria</taxon>
        <taxon>Bacillati</taxon>
        <taxon>Actinomycetota</taxon>
        <taxon>Actinomycetes</taxon>
        <taxon>Bifidobacteriales</taxon>
        <taxon>Bifidobacteriaceae</taxon>
        <taxon>Bifidobacterium</taxon>
    </lineage>
</organism>
<gene>
    <name evidence="1" type="ORF">B7017_p0104</name>
</gene>
<dbReference type="AlphaFoldDB" id="A0A0A0UV88"/>
<geneLocation type="plasmid" evidence="1">
    <name>megaplasmid pMP7017</name>
</geneLocation>
<keyword evidence="1" id="KW-0614">Plasmid</keyword>
<sequence length="162" mass="18680">MQPLITGITSLHKTYTIHQCEKCGSLREALSTKTIDKCAFCDNLDFEAKYISALISFVYDATKGKTTNPTYATFVNAQDAELPEHVTEICKDNPQTGWMVKMQYDNLYVLHSYSCERDRVMLHVQNQNVFGNEQEDFGARWQMAEIIRIWKNILSERIELTA</sequence>
<name>A0A0A0UV88_BIFBR</name>
<protein>
    <submittedName>
        <fullName evidence="1">Uncharacterized protein</fullName>
    </submittedName>
</protein>
<dbReference type="EMBL" id="KM406416">
    <property type="protein sequence ID" value="AIW55158.1"/>
    <property type="molecule type" value="Genomic_DNA"/>
</dbReference>
<evidence type="ECO:0000313" key="1">
    <source>
        <dbReference type="EMBL" id="AIW55158.1"/>
    </source>
</evidence>
<proteinExistence type="predicted"/>
<accession>A0A0A0UV88</accession>
<reference evidence="1" key="1">
    <citation type="journal article" date="2015" name="Appl. Environ. Microbiol.">
        <title>Discovery of a conjugative megaplasmid in Bifidobacterium breve.</title>
        <authorList>
            <person name="Bottacini F."/>
            <person name="O'Connell Motherway M."/>
            <person name="Casey E."/>
            <person name="McDonnell B."/>
            <person name="Mahony J."/>
            <person name="Ventura M."/>
            <person name="van Sinderen D."/>
        </authorList>
    </citation>
    <scope>NUCLEOTIDE SEQUENCE</scope>
    <source>
        <strain evidence="1">JCM 7017</strain>
        <plasmid evidence="1">megaplasmid pMP7017</plasmid>
    </source>
</reference>